<protein>
    <submittedName>
        <fullName evidence="6">Glutamate synthase subunit beta</fullName>
    </submittedName>
</protein>
<gene>
    <name evidence="6" type="ORF">ACFQU0_04810</name>
</gene>
<dbReference type="Pfam" id="PF14691">
    <property type="entry name" value="Fer4_20"/>
    <property type="match status" value="1"/>
</dbReference>
<keyword evidence="1" id="KW-0028">Amino-acid biosynthesis</keyword>
<accession>A0ABW2S8A1</accession>
<evidence type="ECO:0000256" key="4">
    <source>
        <dbReference type="ARBA" id="ARBA00029440"/>
    </source>
</evidence>
<dbReference type="InterPro" id="IPR009051">
    <property type="entry name" value="Helical_ferredxn"/>
</dbReference>
<comment type="caution">
    <text evidence="6">The sequence shown here is derived from an EMBL/GenBank/DDBJ whole genome shotgun (WGS) entry which is preliminary data.</text>
</comment>
<feature type="domain" description="4Fe-4S ferredoxin-type" evidence="5">
    <location>
        <begin position="37"/>
        <end position="68"/>
    </location>
</feature>
<keyword evidence="2" id="KW-0560">Oxidoreductase</keyword>
<name>A0ABW2S8A1_9BURK</name>
<dbReference type="Gene3D" id="3.40.50.720">
    <property type="entry name" value="NAD(P)-binding Rossmann-like Domain"/>
    <property type="match status" value="1"/>
</dbReference>
<dbReference type="InterPro" id="IPR006005">
    <property type="entry name" value="Glut_synth_ssu1"/>
</dbReference>
<proteinExistence type="predicted"/>
<dbReference type="InterPro" id="IPR036188">
    <property type="entry name" value="FAD/NAD-bd_sf"/>
</dbReference>
<evidence type="ECO:0000256" key="2">
    <source>
        <dbReference type="ARBA" id="ARBA00023002"/>
    </source>
</evidence>
<evidence type="ECO:0000313" key="7">
    <source>
        <dbReference type="Proteomes" id="UP001596457"/>
    </source>
</evidence>
<dbReference type="InterPro" id="IPR051394">
    <property type="entry name" value="Glutamate_Synthase"/>
</dbReference>
<dbReference type="PROSITE" id="PS51379">
    <property type="entry name" value="4FE4S_FER_2"/>
    <property type="match status" value="1"/>
</dbReference>
<dbReference type="Gene3D" id="3.50.50.60">
    <property type="entry name" value="FAD/NAD(P)-binding domain"/>
    <property type="match status" value="1"/>
</dbReference>
<evidence type="ECO:0000256" key="1">
    <source>
        <dbReference type="ARBA" id="ARBA00022605"/>
    </source>
</evidence>
<evidence type="ECO:0000256" key="3">
    <source>
        <dbReference type="ARBA" id="ARBA00023164"/>
    </source>
</evidence>
<dbReference type="NCBIfam" id="TIGR01317">
    <property type="entry name" value="GOGAT_sm_gam"/>
    <property type="match status" value="1"/>
</dbReference>
<comment type="pathway">
    <text evidence="4">Amino-acid biosynthesis.</text>
</comment>
<sequence>MGKVTGFMEFERIEEGYKPVPERLKHYKEFVIGLDDSQAKVQGARCMDCGTPFCNSGCPVNNIIPDFNDLVYRGDWKDAITVLHSTNNFPEFTGRICPAPCEAACTINVNGDAVGIKSIEHAIIDKAWAEGWVAPQPAKIKTGKKVAVVGSGPAGLAAAQQLARVGHDVTVFEKNSRIGGLLRYGIPDFKMEKSHIDRRVAQMEAEGVVFKTSTLIGTMPEGSKVTNDAKTVISADELKAQFDAVLLTGGSEQSRDLPVPGRDLDGIHFAMEFLPQQNKVNAGDKLKGQIMATGKHVIVIGGGDTGSDCVGTSNRHGAASVTQFEVMPQPPEEENKPLVWPYWPLKLRTSSSHEEGCTREFAISTKAFTGKGGKVTGLTTVQVEFKDGKLVEVAGTEKDHKADLVLLAMGFVNPVATVLEAFGVEKDGRGNAKAHTEFDNGYATNVPKVFAAGDMRRGQSLVVWAIREGRQAARSVDEFLMGYSDLPR</sequence>
<dbReference type="PANTHER" id="PTHR43100:SF1">
    <property type="entry name" value="GLUTAMATE SYNTHASE [NADPH] SMALL CHAIN"/>
    <property type="match status" value="1"/>
</dbReference>
<dbReference type="PRINTS" id="PR00419">
    <property type="entry name" value="ADXRDTASE"/>
</dbReference>
<evidence type="ECO:0000259" key="5">
    <source>
        <dbReference type="PROSITE" id="PS51379"/>
    </source>
</evidence>
<dbReference type="SUPFAM" id="SSF51971">
    <property type="entry name" value="Nucleotide-binding domain"/>
    <property type="match status" value="2"/>
</dbReference>
<reference evidence="7" key="1">
    <citation type="journal article" date="2019" name="Int. J. Syst. Evol. Microbiol.">
        <title>The Global Catalogue of Microorganisms (GCM) 10K type strain sequencing project: providing services to taxonomists for standard genome sequencing and annotation.</title>
        <authorList>
            <consortium name="The Broad Institute Genomics Platform"/>
            <consortium name="The Broad Institute Genome Sequencing Center for Infectious Disease"/>
            <person name="Wu L."/>
            <person name="Ma J."/>
        </authorList>
    </citation>
    <scope>NUCLEOTIDE SEQUENCE [LARGE SCALE GENOMIC DNA]</scope>
    <source>
        <strain evidence="7">CCUG 53903</strain>
    </source>
</reference>
<dbReference type="InterPro" id="IPR028261">
    <property type="entry name" value="DPD_II"/>
</dbReference>
<keyword evidence="3" id="KW-0314">Glutamate biosynthesis</keyword>
<evidence type="ECO:0000313" key="6">
    <source>
        <dbReference type="EMBL" id="MFC7459747.1"/>
    </source>
</evidence>
<keyword evidence="7" id="KW-1185">Reference proteome</keyword>
<dbReference type="PANTHER" id="PTHR43100">
    <property type="entry name" value="GLUTAMATE SYNTHASE [NADPH] SMALL CHAIN"/>
    <property type="match status" value="1"/>
</dbReference>
<dbReference type="SUPFAM" id="SSF46548">
    <property type="entry name" value="alpha-helical ferredoxin"/>
    <property type="match status" value="1"/>
</dbReference>
<dbReference type="EMBL" id="JBHTBZ010000012">
    <property type="protein sequence ID" value="MFC7459747.1"/>
    <property type="molecule type" value="Genomic_DNA"/>
</dbReference>
<dbReference type="Proteomes" id="UP001596457">
    <property type="component" value="Unassembled WGS sequence"/>
</dbReference>
<organism evidence="6 7">
    <name type="scientific">Hydrogenophaga defluvii</name>
    <dbReference type="NCBI Taxonomy" id="249410"/>
    <lineage>
        <taxon>Bacteria</taxon>
        <taxon>Pseudomonadati</taxon>
        <taxon>Pseudomonadota</taxon>
        <taxon>Betaproteobacteria</taxon>
        <taxon>Burkholderiales</taxon>
        <taxon>Comamonadaceae</taxon>
        <taxon>Hydrogenophaga</taxon>
    </lineage>
</organism>
<dbReference type="InterPro" id="IPR017896">
    <property type="entry name" value="4Fe4S_Fe-S-bd"/>
</dbReference>
<dbReference type="InterPro" id="IPR023753">
    <property type="entry name" value="FAD/NAD-binding_dom"/>
</dbReference>
<dbReference type="Gene3D" id="1.10.1060.10">
    <property type="entry name" value="Alpha-helical ferredoxin"/>
    <property type="match status" value="1"/>
</dbReference>
<dbReference type="RefSeq" id="WP_382198991.1">
    <property type="nucleotide sequence ID" value="NZ_JBHTBZ010000012.1"/>
</dbReference>
<dbReference type="Pfam" id="PF07992">
    <property type="entry name" value="Pyr_redox_2"/>
    <property type="match status" value="1"/>
</dbReference>